<comment type="subunit">
    <text evidence="3">Homodimer.</text>
</comment>
<dbReference type="Gene3D" id="1.20.970.10">
    <property type="entry name" value="Transferase, Pyrimidine Nucleoside Phosphorylase, Chain C"/>
    <property type="match status" value="1"/>
</dbReference>
<comment type="function">
    <text evidence="3">Catalyzes the transfer of the phosphoribosyl group of 5-phosphorylribose-1-pyrophosphate (PRPP) to anthranilate to yield N-(5'-phosphoribosyl)-anthranilate (PRA).</text>
</comment>
<comment type="catalytic activity">
    <reaction evidence="3">
        <text>N-(5-phospho-beta-D-ribosyl)anthranilate + diphosphate = 5-phospho-alpha-D-ribose 1-diphosphate + anthranilate</text>
        <dbReference type="Rhea" id="RHEA:11768"/>
        <dbReference type="ChEBI" id="CHEBI:16567"/>
        <dbReference type="ChEBI" id="CHEBI:18277"/>
        <dbReference type="ChEBI" id="CHEBI:33019"/>
        <dbReference type="ChEBI" id="CHEBI:58017"/>
        <dbReference type="EC" id="2.4.2.18"/>
    </reaction>
</comment>
<feature type="binding site" evidence="3">
    <location>
        <position position="119"/>
    </location>
    <ligand>
        <name>5-phospho-alpha-D-ribose 1-diphosphate</name>
        <dbReference type="ChEBI" id="CHEBI:58017"/>
    </ligand>
</feature>
<dbReference type="GO" id="GO:0000287">
    <property type="term" value="F:magnesium ion binding"/>
    <property type="evidence" value="ECO:0007669"/>
    <property type="project" value="UniProtKB-UniRule"/>
</dbReference>
<dbReference type="SUPFAM" id="SSF52418">
    <property type="entry name" value="Nucleoside phosphorylase/phosphoribosyltransferase catalytic domain"/>
    <property type="match status" value="1"/>
</dbReference>
<feature type="binding site" evidence="3">
    <location>
        <position position="223"/>
    </location>
    <ligand>
        <name>Mg(2+)</name>
        <dbReference type="ChEBI" id="CHEBI:18420"/>
        <label>2</label>
    </ligand>
</feature>
<keyword evidence="7" id="KW-1185">Reference proteome</keyword>
<keyword evidence="3" id="KW-0479">Metal-binding</keyword>
<name>A0A7G5GTB3_9BACT</name>
<reference evidence="6 7" key="1">
    <citation type="submission" date="2020-07" db="EMBL/GenBank/DDBJ databases">
        <title>Spirosoma foliorum sp. nov., isolated from the leaves on the Nejang mountain Korea, Republic of.</title>
        <authorList>
            <person name="Ho H."/>
            <person name="Lee Y.-J."/>
            <person name="Nurcahyanto D.-A."/>
            <person name="Kim S.-G."/>
        </authorList>
    </citation>
    <scope>NUCLEOTIDE SEQUENCE [LARGE SCALE GENOMIC DNA]</scope>
    <source>
        <strain evidence="6 7">PL0136</strain>
    </source>
</reference>
<dbReference type="SUPFAM" id="SSF47648">
    <property type="entry name" value="Nucleoside phosphorylase/phosphoribosyltransferase N-terminal domain"/>
    <property type="match status" value="1"/>
</dbReference>
<feature type="binding site" evidence="3">
    <location>
        <begin position="89"/>
        <end position="92"/>
    </location>
    <ligand>
        <name>5-phospho-alpha-D-ribose 1-diphosphate</name>
        <dbReference type="ChEBI" id="CHEBI:58017"/>
    </ligand>
</feature>
<evidence type="ECO:0000313" key="6">
    <source>
        <dbReference type="EMBL" id="QMW02105.1"/>
    </source>
</evidence>
<feature type="domain" description="Glycosyl transferase family 3 N-terminal" evidence="5">
    <location>
        <begin position="3"/>
        <end position="63"/>
    </location>
</feature>
<evidence type="ECO:0000313" key="7">
    <source>
        <dbReference type="Proteomes" id="UP000515369"/>
    </source>
</evidence>
<feature type="binding site" evidence="3">
    <location>
        <begin position="107"/>
        <end position="115"/>
    </location>
    <ligand>
        <name>5-phospho-alpha-D-ribose 1-diphosphate</name>
        <dbReference type="ChEBI" id="CHEBI:58017"/>
    </ligand>
</feature>
<organism evidence="6 7">
    <name type="scientific">Spirosoma foliorum</name>
    <dbReference type="NCBI Taxonomy" id="2710596"/>
    <lineage>
        <taxon>Bacteria</taxon>
        <taxon>Pseudomonadati</taxon>
        <taxon>Bacteroidota</taxon>
        <taxon>Cytophagia</taxon>
        <taxon>Cytophagales</taxon>
        <taxon>Cytophagaceae</taxon>
        <taxon>Spirosoma</taxon>
    </lineage>
</organism>
<feature type="binding site" evidence="3">
    <location>
        <position position="224"/>
    </location>
    <ligand>
        <name>Mg(2+)</name>
        <dbReference type="ChEBI" id="CHEBI:18420"/>
        <label>1</label>
    </ligand>
</feature>
<dbReference type="AlphaFoldDB" id="A0A7G5GTB3"/>
<accession>A0A7G5GTB3</accession>
<feature type="binding site" evidence="3">
    <location>
        <position position="79"/>
    </location>
    <ligand>
        <name>anthranilate</name>
        <dbReference type="ChEBI" id="CHEBI:16567"/>
        <label>1</label>
    </ligand>
</feature>
<dbReference type="Pfam" id="PF00591">
    <property type="entry name" value="Glycos_transf_3"/>
    <property type="match status" value="1"/>
</dbReference>
<dbReference type="GO" id="GO:0000162">
    <property type="term" value="P:L-tryptophan biosynthetic process"/>
    <property type="evidence" value="ECO:0007669"/>
    <property type="project" value="UniProtKB-UniRule"/>
</dbReference>
<protein>
    <recommendedName>
        <fullName evidence="3">Anthranilate phosphoribosyltransferase</fullName>
        <ecNumber evidence="3">2.4.2.18</ecNumber>
    </recommendedName>
</protein>
<dbReference type="PANTHER" id="PTHR43285:SF2">
    <property type="entry name" value="ANTHRANILATE PHOSPHORIBOSYLTRANSFERASE"/>
    <property type="match status" value="1"/>
</dbReference>
<evidence type="ECO:0000256" key="3">
    <source>
        <dbReference type="HAMAP-Rule" id="MF_00211"/>
    </source>
</evidence>
<proteinExistence type="inferred from homology"/>
<gene>
    <name evidence="3 6" type="primary">trpD</name>
    <name evidence="6" type="ORF">H3H32_29910</name>
</gene>
<comment type="similarity">
    <text evidence="3">Belongs to the anthranilate phosphoribosyltransferase family.</text>
</comment>
<keyword evidence="2 3" id="KW-0808">Transferase</keyword>
<feature type="binding site" evidence="3">
    <location>
        <position position="79"/>
    </location>
    <ligand>
        <name>5-phospho-alpha-D-ribose 1-diphosphate</name>
        <dbReference type="ChEBI" id="CHEBI:58017"/>
    </ligand>
</feature>
<dbReference type="InterPro" id="IPR000312">
    <property type="entry name" value="Glycosyl_Trfase_fam3"/>
</dbReference>
<dbReference type="GO" id="GO:0005829">
    <property type="term" value="C:cytosol"/>
    <property type="evidence" value="ECO:0007669"/>
    <property type="project" value="TreeGrafter"/>
</dbReference>
<evidence type="ECO:0000256" key="1">
    <source>
        <dbReference type="ARBA" id="ARBA00022676"/>
    </source>
</evidence>
<feature type="binding site" evidence="3">
    <location>
        <position position="110"/>
    </location>
    <ligand>
        <name>anthranilate</name>
        <dbReference type="ChEBI" id="CHEBI:16567"/>
        <label>1</label>
    </ligand>
</feature>
<feature type="binding site" evidence="3">
    <location>
        <begin position="82"/>
        <end position="83"/>
    </location>
    <ligand>
        <name>5-phospho-alpha-D-ribose 1-diphosphate</name>
        <dbReference type="ChEBI" id="CHEBI:58017"/>
    </ligand>
</feature>
<dbReference type="GO" id="GO:0004048">
    <property type="term" value="F:anthranilate phosphoribosyltransferase activity"/>
    <property type="evidence" value="ECO:0007669"/>
    <property type="project" value="UniProtKB-UniRule"/>
</dbReference>
<keyword evidence="1 3" id="KW-0328">Glycosyltransferase</keyword>
<dbReference type="HAMAP" id="MF_00211">
    <property type="entry name" value="TrpD"/>
    <property type="match status" value="1"/>
</dbReference>
<dbReference type="Proteomes" id="UP000515369">
    <property type="component" value="Chromosome"/>
</dbReference>
<dbReference type="InterPro" id="IPR017459">
    <property type="entry name" value="Glycosyl_Trfase_fam3_N_dom"/>
</dbReference>
<keyword evidence="3" id="KW-0057">Aromatic amino acid biosynthesis</keyword>
<dbReference type="Gene3D" id="3.40.1030.10">
    <property type="entry name" value="Nucleoside phosphorylase/phosphoribosyltransferase catalytic domain"/>
    <property type="match status" value="1"/>
</dbReference>
<dbReference type="Pfam" id="PF02885">
    <property type="entry name" value="Glycos_trans_3N"/>
    <property type="match status" value="1"/>
</dbReference>
<evidence type="ECO:0000259" key="5">
    <source>
        <dbReference type="Pfam" id="PF02885"/>
    </source>
</evidence>
<feature type="binding site" evidence="3">
    <location>
        <position position="165"/>
    </location>
    <ligand>
        <name>anthranilate</name>
        <dbReference type="ChEBI" id="CHEBI:16567"/>
        <label>2</label>
    </ligand>
</feature>
<dbReference type="PANTHER" id="PTHR43285">
    <property type="entry name" value="ANTHRANILATE PHOSPHORIBOSYLTRANSFERASE"/>
    <property type="match status" value="1"/>
</dbReference>
<dbReference type="EMBL" id="CP059732">
    <property type="protein sequence ID" value="QMW02105.1"/>
    <property type="molecule type" value="Genomic_DNA"/>
</dbReference>
<keyword evidence="3" id="KW-0460">Magnesium</keyword>
<sequence>MKAILNHLFEYKHLTKDQAREVLLGIGRGEYNQAQIASFLTVYMMRSLRLEELEGFRDAMLELCLPVDLTAYDPMDLCGTGGDGKDTFNISTLSSFVVAGAGQCVAKHGNHGVSSLVGSSTVMEKLGYRFTNDVGELQRKMETAGICFLHAPLFHPAMKNVAPIRKDLGVKTFFNVLGPMINPAKPAKQLVGVFNLELARLYAYLYQQTDKRFMILHALDGYDEISLTGPFKVISNQTEQVLEPEQLGLTTLTPESLAGGQTLDESAQIFMNVLNDEATSAQKQAVLANSAMALLAAGKTTTREEAVAMARESLESKRALASFKKLIDY</sequence>
<comment type="pathway">
    <text evidence="3">Amino-acid biosynthesis; L-tryptophan biosynthesis; L-tryptophan from chorismate: step 2/5.</text>
</comment>
<dbReference type="RefSeq" id="WP_182459378.1">
    <property type="nucleotide sequence ID" value="NZ_CP059732.1"/>
</dbReference>
<dbReference type="KEGG" id="sfol:H3H32_29910"/>
<comment type="caution">
    <text evidence="3">Lacks conserved residue(s) required for the propagation of feature annotation.</text>
</comment>
<dbReference type="InterPro" id="IPR035902">
    <property type="entry name" value="Nuc_phospho_transferase"/>
</dbReference>
<feature type="binding site" evidence="3">
    <location>
        <position position="91"/>
    </location>
    <ligand>
        <name>Mg(2+)</name>
        <dbReference type="ChEBI" id="CHEBI:18420"/>
        <label>1</label>
    </ligand>
</feature>
<keyword evidence="3" id="KW-0028">Amino-acid biosynthesis</keyword>
<dbReference type="EC" id="2.4.2.18" evidence="3"/>
<dbReference type="UniPathway" id="UPA00035">
    <property type="reaction ID" value="UER00041"/>
</dbReference>
<feature type="domain" description="Glycosyl transferase family 3" evidence="4">
    <location>
        <begin position="74"/>
        <end position="319"/>
    </location>
</feature>
<evidence type="ECO:0000259" key="4">
    <source>
        <dbReference type="Pfam" id="PF00591"/>
    </source>
</evidence>
<comment type="cofactor">
    <cofactor evidence="3">
        <name>Mg(2+)</name>
        <dbReference type="ChEBI" id="CHEBI:18420"/>
    </cofactor>
    <text evidence="3">Binds 2 magnesium ions per monomer.</text>
</comment>
<dbReference type="InterPro" id="IPR005940">
    <property type="entry name" value="Anthranilate_Pribosyl_Tfrase"/>
</dbReference>
<evidence type="ECO:0000256" key="2">
    <source>
        <dbReference type="ARBA" id="ARBA00022679"/>
    </source>
</evidence>
<keyword evidence="3" id="KW-0822">Tryptophan biosynthesis</keyword>
<feature type="binding site" evidence="3">
    <location>
        <position position="224"/>
    </location>
    <ligand>
        <name>Mg(2+)</name>
        <dbReference type="ChEBI" id="CHEBI:18420"/>
        <label>2</label>
    </ligand>
</feature>
<dbReference type="InterPro" id="IPR036320">
    <property type="entry name" value="Glycosyl_Trfase_fam3_N_dom_sf"/>
</dbReference>
<dbReference type="NCBIfam" id="TIGR01245">
    <property type="entry name" value="trpD"/>
    <property type="match status" value="1"/>
</dbReference>
<feature type="binding site" evidence="3">
    <location>
        <position position="87"/>
    </location>
    <ligand>
        <name>5-phospho-alpha-D-ribose 1-diphosphate</name>
        <dbReference type="ChEBI" id="CHEBI:58017"/>
    </ligand>
</feature>